<sequence length="66" mass="7705">MRIDHENIGYRRYRPGTISSSRGGIFLDKSSEICQNSDQIVCYNTMRQATKGHKFHACMKIYDFVE</sequence>
<organism evidence="1 2">
    <name type="scientific">Candidatus Fusicatenibacter merdavium</name>
    <dbReference type="NCBI Taxonomy" id="2838600"/>
    <lineage>
        <taxon>Bacteria</taxon>
        <taxon>Bacillati</taxon>
        <taxon>Bacillota</taxon>
        <taxon>Clostridia</taxon>
        <taxon>Lachnospirales</taxon>
        <taxon>Lachnospiraceae</taxon>
        <taxon>Fusicatenibacter</taxon>
    </lineage>
</organism>
<evidence type="ECO:0000313" key="1">
    <source>
        <dbReference type="EMBL" id="HIX77724.1"/>
    </source>
</evidence>
<reference evidence="1" key="2">
    <citation type="submission" date="2021-04" db="EMBL/GenBank/DDBJ databases">
        <authorList>
            <person name="Gilroy R."/>
        </authorList>
    </citation>
    <scope>NUCLEOTIDE SEQUENCE</scope>
    <source>
        <strain evidence="1">CHK183-1962</strain>
    </source>
</reference>
<comment type="caution">
    <text evidence="1">The sequence shown here is derived from an EMBL/GenBank/DDBJ whole genome shotgun (WGS) entry which is preliminary data.</text>
</comment>
<accession>A0A9D1XDY1</accession>
<dbReference type="Proteomes" id="UP000886890">
    <property type="component" value="Unassembled WGS sequence"/>
</dbReference>
<dbReference type="EMBL" id="DXEK01000151">
    <property type="protein sequence ID" value="HIX77724.1"/>
    <property type="molecule type" value="Genomic_DNA"/>
</dbReference>
<protein>
    <submittedName>
        <fullName evidence="1">Uncharacterized protein</fullName>
    </submittedName>
</protein>
<gene>
    <name evidence="1" type="ORF">H9734_09050</name>
</gene>
<name>A0A9D1XDY1_9FIRM</name>
<evidence type="ECO:0000313" key="2">
    <source>
        <dbReference type="Proteomes" id="UP000886890"/>
    </source>
</evidence>
<reference evidence="1" key="1">
    <citation type="journal article" date="2021" name="PeerJ">
        <title>Extensive microbial diversity within the chicken gut microbiome revealed by metagenomics and culture.</title>
        <authorList>
            <person name="Gilroy R."/>
            <person name="Ravi A."/>
            <person name="Getino M."/>
            <person name="Pursley I."/>
            <person name="Horton D.L."/>
            <person name="Alikhan N.F."/>
            <person name="Baker D."/>
            <person name="Gharbi K."/>
            <person name="Hall N."/>
            <person name="Watson M."/>
            <person name="Adriaenssens E.M."/>
            <person name="Foster-Nyarko E."/>
            <person name="Jarju S."/>
            <person name="Secka A."/>
            <person name="Antonio M."/>
            <person name="Oren A."/>
            <person name="Chaudhuri R.R."/>
            <person name="La Ragione R."/>
            <person name="Hildebrand F."/>
            <person name="Pallen M.J."/>
        </authorList>
    </citation>
    <scope>NUCLEOTIDE SEQUENCE</scope>
    <source>
        <strain evidence="1">CHK183-1962</strain>
    </source>
</reference>
<feature type="non-terminal residue" evidence="1">
    <location>
        <position position="66"/>
    </location>
</feature>
<dbReference type="AlphaFoldDB" id="A0A9D1XDY1"/>
<proteinExistence type="predicted"/>